<proteinExistence type="predicted"/>
<feature type="non-terminal residue" evidence="1">
    <location>
        <position position="1"/>
    </location>
</feature>
<dbReference type="AlphaFoldDB" id="A0A382EZW6"/>
<protein>
    <recommendedName>
        <fullName evidence="2">50S ribosomal protein L4</fullName>
    </recommendedName>
</protein>
<evidence type="ECO:0000313" key="1">
    <source>
        <dbReference type="EMBL" id="SVB56286.1"/>
    </source>
</evidence>
<reference evidence="1" key="1">
    <citation type="submission" date="2018-05" db="EMBL/GenBank/DDBJ databases">
        <authorList>
            <person name="Lanie J.A."/>
            <person name="Ng W.-L."/>
            <person name="Kazmierczak K.M."/>
            <person name="Andrzejewski T.M."/>
            <person name="Davidsen T.M."/>
            <person name="Wayne K.J."/>
            <person name="Tettelin H."/>
            <person name="Glass J.I."/>
            <person name="Rusch D."/>
            <person name="Podicherti R."/>
            <person name="Tsui H.-C.T."/>
            <person name="Winkler M.E."/>
        </authorList>
    </citation>
    <scope>NUCLEOTIDE SEQUENCE</scope>
</reference>
<dbReference type="EMBL" id="UINC01047249">
    <property type="protein sequence ID" value="SVB56286.1"/>
    <property type="molecule type" value="Genomic_DNA"/>
</dbReference>
<organism evidence="1">
    <name type="scientific">marine metagenome</name>
    <dbReference type="NCBI Taxonomy" id="408172"/>
    <lineage>
        <taxon>unclassified sequences</taxon>
        <taxon>metagenomes</taxon>
        <taxon>ecological metagenomes</taxon>
    </lineage>
</organism>
<sequence>IPNVEVITLDKMNPVNLIKFDYVLMDSKVLAEIESTLQ</sequence>
<evidence type="ECO:0008006" key="2">
    <source>
        <dbReference type="Google" id="ProtNLM"/>
    </source>
</evidence>
<accession>A0A382EZW6</accession>
<gene>
    <name evidence="1" type="ORF">METZ01_LOCUS209140</name>
</gene>
<name>A0A382EZW6_9ZZZZ</name>